<sequence>MNVMRRSQIPLIIVGIIASLIMILPFFWGVLLSFKNNSEIFSNPLVLPSKFDFSLYADTFNKAHIGRLFMNSLMLSIVTSVIEIGLLFFSSFAIARLNHKYNRMSDLAYYMFLSASAIPVLTLLMPYYNLALFMGKISGGLLGVDSIWGLMLPYIAGGIPFMTLMLVGGMKSVPLEMEEAGIIDGCGLFRLIFNVEAPLLTPILVTLFIFSFLGVWNEFPIASIQLHNKNFFTIPLALAFFKDQFSADYGAMMRGVVMILLPQAVFFVILQKKIIEGMATTGIKG</sequence>
<feature type="transmembrane region" description="Helical" evidence="7">
    <location>
        <begin position="12"/>
        <end position="34"/>
    </location>
</feature>
<feature type="transmembrane region" description="Helical" evidence="7">
    <location>
        <begin position="197"/>
        <end position="216"/>
    </location>
</feature>
<feature type="transmembrane region" description="Helical" evidence="7">
    <location>
        <begin position="73"/>
        <end position="95"/>
    </location>
</feature>
<keyword evidence="5 7" id="KW-1133">Transmembrane helix</keyword>
<evidence type="ECO:0000313" key="10">
    <source>
        <dbReference type="Proteomes" id="UP000093309"/>
    </source>
</evidence>
<evidence type="ECO:0000313" key="9">
    <source>
        <dbReference type="EMBL" id="OCT15425.1"/>
    </source>
</evidence>
<feature type="transmembrane region" description="Helical" evidence="7">
    <location>
        <begin position="107"/>
        <end position="127"/>
    </location>
</feature>
<dbReference type="PANTHER" id="PTHR43744">
    <property type="entry name" value="ABC TRANSPORTER PERMEASE PROTEIN MG189-RELATED-RELATED"/>
    <property type="match status" value="1"/>
</dbReference>
<evidence type="ECO:0000256" key="7">
    <source>
        <dbReference type="RuleBase" id="RU363032"/>
    </source>
</evidence>
<dbReference type="EMBL" id="LYPC01000014">
    <property type="protein sequence ID" value="OCT15425.1"/>
    <property type="molecule type" value="Genomic_DNA"/>
</dbReference>
<keyword evidence="6 7" id="KW-0472">Membrane</keyword>
<dbReference type="CDD" id="cd06261">
    <property type="entry name" value="TM_PBP2"/>
    <property type="match status" value="1"/>
</dbReference>
<comment type="caution">
    <text evidence="9">The sequence shown here is derived from an EMBL/GenBank/DDBJ whole genome shotgun (WGS) entry which is preliminary data.</text>
</comment>
<dbReference type="Proteomes" id="UP000093309">
    <property type="component" value="Unassembled WGS sequence"/>
</dbReference>
<evidence type="ECO:0000256" key="4">
    <source>
        <dbReference type="ARBA" id="ARBA00022692"/>
    </source>
</evidence>
<dbReference type="GO" id="GO:0005886">
    <property type="term" value="C:plasma membrane"/>
    <property type="evidence" value="ECO:0007669"/>
    <property type="project" value="UniProtKB-SubCell"/>
</dbReference>
<protein>
    <recommendedName>
        <fullName evidence="8">ABC transmembrane type-1 domain-containing protein</fullName>
    </recommendedName>
</protein>
<feature type="transmembrane region" description="Helical" evidence="7">
    <location>
        <begin position="251"/>
        <end position="270"/>
    </location>
</feature>
<dbReference type="STRING" id="512399.A8709_15200"/>
<dbReference type="InterPro" id="IPR000515">
    <property type="entry name" value="MetI-like"/>
</dbReference>
<evidence type="ECO:0000259" key="8">
    <source>
        <dbReference type="PROSITE" id="PS50928"/>
    </source>
</evidence>
<accession>A0A1C1A4E7</accession>
<evidence type="ECO:0000256" key="6">
    <source>
        <dbReference type="ARBA" id="ARBA00023136"/>
    </source>
</evidence>
<comment type="similarity">
    <text evidence="7">Belongs to the binding-protein-dependent transport system permease family.</text>
</comment>
<reference evidence="10" key="1">
    <citation type="submission" date="2016-05" db="EMBL/GenBank/DDBJ databases">
        <title>Paenibacillus oryzae. sp. nov., isolated from the rice root.</title>
        <authorList>
            <person name="Zhang J."/>
            <person name="Zhang X."/>
        </authorList>
    </citation>
    <scope>NUCLEOTIDE SEQUENCE [LARGE SCALE GENOMIC DNA]</scope>
    <source>
        <strain evidence="10">KCTC13222</strain>
    </source>
</reference>
<dbReference type="Gene3D" id="1.10.3720.10">
    <property type="entry name" value="MetI-like"/>
    <property type="match status" value="1"/>
</dbReference>
<dbReference type="Pfam" id="PF00528">
    <property type="entry name" value="BPD_transp_1"/>
    <property type="match status" value="1"/>
</dbReference>
<name>A0A1C1A4E7_9BACL</name>
<evidence type="ECO:0000256" key="3">
    <source>
        <dbReference type="ARBA" id="ARBA00022475"/>
    </source>
</evidence>
<keyword evidence="4 7" id="KW-0812">Transmembrane</keyword>
<evidence type="ECO:0000256" key="5">
    <source>
        <dbReference type="ARBA" id="ARBA00022989"/>
    </source>
</evidence>
<dbReference type="GO" id="GO:0055085">
    <property type="term" value="P:transmembrane transport"/>
    <property type="evidence" value="ECO:0007669"/>
    <property type="project" value="InterPro"/>
</dbReference>
<proteinExistence type="inferred from homology"/>
<feature type="transmembrane region" description="Helical" evidence="7">
    <location>
        <begin position="147"/>
        <end position="167"/>
    </location>
</feature>
<keyword evidence="2 7" id="KW-0813">Transport</keyword>
<dbReference type="PROSITE" id="PS50928">
    <property type="entry name" value="ABC_TM1"/>
    <property type="match status" value="1"/>
</dbReference>
<organism evidence="9 10">
    <name type="scientific">Paenibacillus pectinilyticus</name>
    <dbReference type="NCBI Taxonomy" id="512399"/>
    <lineage>
        <taxon>Bacteria</taxon>
        <taxon>Bacillati</taxon>
        <taxon>Bacillota</taxon>
        <taxon>Bacilli</taxon>
        <taxon>Bacillales</taxon>
        <taxon>Paenibacillaceae</taxon>
        <taxon>Paenibacillus</taxon>
    </lineage>
</organism>
<keyword evidence="10" id="KW-1185">Reference proteome</keyword>
<keyword evidence="3" id="KW-1003">Cell membrane</keyword>
<evidence type="ECO:0000256" key="1">
    <source>
        <dbReference type="ARBA" id="ARBA00004651"/>
    </source>
</evidence>
<comment type="subcellular location">
    <subcellularLocation>
        <location evidence="1 7">Cell membrane</location>
        <topology evidence="1 7">Multi-pass membrane protein</topology>
    </subcellularLocation>
</comment>
<feature type="domain" description="ABC transmembrane type-1" evidence="8">
    <location>
        <begin position="69"/>
        <end position="270"/>
    </location>
</feature>
<dbReference type="PANTHER" id="PTHR43744:SF12">
    <property type="entry name" value="ABC TRANSPORTER PERMEASE PROTEIN MG189-RELATED"/>
    <property type="match status" value="1"/>
</dbReference>
<dbReference type="SUPFAM" id="SSF161098">
    <property type="entry name" value="MetI-like"/>
    <property type="match status" value="1"/>
</dbReference>
<dbReference type="AlphaFoldDB" id="A0A1C1A4E7"/>
<evidence type="ECO:0000256" key="2">
    <source>
        <dbReference type="ARBA" id="ARBA00022448"/>
    </source>
</evidence>
<gene>
    <name evidence="9" type="ORF">A8709_15200</name>
</gene>
<dbReference type="InterPro" id="IPR035906">
    <property type="entry name" value="MetI-like_sf"/>
</dbReference>